<keyword evidence="1" id="KW-0472">Membrane</keyword>
<dbReference type="GO" id="GO:0005886">
    <property type="term" value="C:plasma membrane"/>
    <property type="evidence" value="ECO:0007669"/>
    <property type="project" value="TreeGrafter"/>
</dbReference>
<evidence type="ECO:0008006" key="3">
    <source>
        <dbReference type="Google" id="ProtNLM"/>
    </source>
</evidence>
<keyword evidence="1" id="KW-0812">Transmembrane</keyword>
<dbReference type="EMBL" id="LAZR01000118">
    <property type="protein sequence ID" value="KKN89483.1"/>
    <property type="molecule type" value="Genomic_DNA"/>
</dbReference>
<dbReference type="AlphaFoldDB" id="A0A0F9XCL7"/>
<dbReference type="PANTHER" id="PTHR34980:SF2">
    <property type="entry name" value="INNER MEMBRANE PROTEIN YHAH-RELATED"/>
    <property type="match status" value="1"/>
</dbReference>
<evidence type="ECO:0000313" key="2">
    <source>
        <dbReference type="EMBL" id="KKN89483.1"/>
    </source>
</evidence>
<feature type="transmembrane region" description="Helical" evidence="1">
    <location>
        <begin position="92"/>
        <end position="113"/>
    </location>
</feature>
<organism evidence="2">
    <name type="scientific">marine sediment metagenome</name>
    <dbReference type="NCBI Taxonomy" id="412755"/>
    <lineage>
        <taxon>unclassified sequences</taxon>
        <taxon>metagenomes</taxon>
        <taxon>ecological metagenomes</taxon>
    </lineage>
</organism>
<comment type="caution">
    <text evidence="2">The sequence shown here is derived from an EMBL/GenBank/DDBJ whole genome shotgun (WGS) entry which is preliminary data.</text>
</comment>
<dbReference type="PANTHER" id="PTHR34980">
    <property type="entry name" value="INNER MEMBRANE PROTEIN-RELATED-RELATED"/>
    <property type="match status" value="1"/>
</dbReference>
<dbReference type="InterPro" id="IPR008523">
    <property type="entry name" value="DUF805"/>
</dbReference>
<name>A0A0F9XCL7_9ZZZZ</name>
<evidence type="ECO:0000256" key="1">
    <source>
        <dbReference type="SAM" id="Phobius"/>
    </source>
</evidence>
<sequence length="135" mass="14924">MNFTAAVRSVFSNYAIFRGRAPRSEFWWFVLFTLIASFVLGLVDSVIVGPILGLSPLSGHGARPLDALFTLAVFLPTLAVAARRLHDTGRSAWWLLIGLIPLVGWLVFLYFAAQPSEAVTNEYGSPPLGRREAYR</sequence>
<feature type="transmembrane region" description="Helical" evidence="1">
    <location>
        <begin position="26"/>
        <end position="47"/>
    </location>
</feature>
<keyword evidence="1" id="KW-1133">Transmembrane helix</keyword>
<feature type="transmembrane region" description="Helical" evidence="1">
    <location>
        <begin position="67"/>
        <end position="85"/>
    </location>
</feature>
<dbReference type="Pfam" id="PF05656">
    <property type="entry name" value="DUF805"/>
    <property type="match status" value="1"/>
</dbReference>
<protein>
    <recommendedName>
        <fullName evidence="3">DUF805 domain-containing protein</fullName>
    </recommendedName>
</protein>
<accession>A0A0F9XCL7</accession>
<proteinExistence type="predicted"/>
<reference evidence="2" key="1">
    <citation type="journal article" date="2015" name="Nature">
        <title>Complex archaea that bridge the gap between prokaryotes and eukaryotes.</title>
        <authorList>
            <person name="Spang A."/>
            <person name="Saw J.H."/>
            <person name="Jorgensen S.L."/>
            <person name="Zaremba-Niedzwiedzka K."/>
            <person name="Martijn J."/>
            <person name="Lind A.E."/>
            <person name="van Eijk R."/>
            <person name="Schleper C."/>
            <person name="Guy L."/>
            <person name="Ettema T.J."/>
        </authorList>
    </citation>
    <scope>NUCLEOTIDE SEQUENCE</scope>
</reference>
<gene>
    <name evidence="2" type="ORF">LCGC14_0238140</name>
</gene>